<dbReference type="Pfam" id="PF13377">
    <property type="entry name" value="Peripla_BP_3"/>
    <property type="match status" value="1"/>
</dbReference>
<sequence>MKDIQDVHDTTPRAQHRRPTMSLLLPGLDYGNEEHVWLGARDAARASDVNLITVVGGHLNAPEGFSAQANVLYDLIQPKRFDGVAIFSSTVGWYLDSEGLAAFCGRYHPLPQISMDAVVAGIPSLIKDEYTGIRDVLIHLIEIHGYRRIAFLRGPESHAGTQECYRAYCETLAACGLPVVPKLISPPTQGWDQAAAVSVMEGFLDDCQLRPGHDFEAIVAATDNLARNAIKVLQARGFCVPQDVAVTGFDDEREGRVITPPLTTVPFPTYEMGQRGVEIFLSLWQGEDVPDEIVIPVTVVIRQSCGCQSPVVLQAEAEADSRSEKDSTPPVFSEPAWTAQCAAIIAEITDLIDDSDQDQIRGQAERLVEAFSAETQQTSPGEFLVVLENILQEAATAGANVAIWQNAISVLRRRMLPVLSHGILLARAENVWGKARADWGSCTAHTGVPEYAGRAMRTGVAGAERNINYHL</sequence>
<evidence type="ECO:0000256" key="2">
    <source>
        <dbReference type="ARBA" id="ARBA00023125"/>
    </source>
</evidence>
<evidence type="ECO:0000313" key="5">
    <source>
        <dbReference type="EMBL" id="GAK58926.1"/>
    </source>
</evidence>
<protein>
    <submittedName>
        <fullName evidence="5">Diguanylate cyclase and metal dependent phosphohydrolase</fullName>
    </submittedName>
</protein>
<keyword evidence="5" id="KW-0378">Hydrolase</keyword>
<dbReference type="GO" id="GO:0000976">
    <property type="term" value="F:transcription cis-regulatory region binding"/>
    <property type="evidence" value="ECO:0007669"/>
    <property type="project" value="TreeGrafter"/>
</dbReference>
<dbReference type="Gene3D" id="3.40.50.2300">
    <property type="match status" value="2"/>
</dbReference>
<keyword evidence="3" id="KW-0804">Transcription</keyword>
<evidence type="ECO:0000313" key="6">
    <source>
        <dbReference type="Proteomes" id="UP000030661"/>
    </source>
</evidence>
<name>A0A081C2X1_VECG1</name>
<dbReference type="AlphaFoldDB" id="A0A081C2X1"/>
<accession>A0A081C2X1</accession>
<evidence type="ECO:0000256" key="1">
    <source>
        <dbReference type="ARBA" id="ARBA00023015"/>
    </source>
</evidence>
<dbReference type="STRING" id="1499967.U27_05901"/>
<dbReference type="PANTHER" id="PTHR30146">
    <property type="entry name" value="LACI-RELATED TRANSCRIPTIONAL REPRESSOR"/>
    <property type="match status" value="1"/>
</dbReference>
<dbReference type="Proteomes" id="UP000030661">
    <property type="component" value="Unassembled WGS sequence"/>
</dbReference>
<dbReference type="GO" id="GO:0003700">
    <property type="term" value="F:DNA-binding transcription factor activity"/>
    <property type="evidence" value="ECO:0007669"/>
    <property type="project" value="TreeGrafter"/>
</dbReference>
<dbReference type="EMBL" id="DF820469">
    <property type="protein sequence ID" value="GAK58926.1"/>
    <property type="molecule type" value="Genomic_DNA"/>
</dbReference>
<keyword evidence="1" id="KW-0805">Transcription regulation</keyword>
<proteinExistence type="predicted"/>
<reference evidence="5 6" key="1">
    <citation type="journal article" date="2015" name="PeerJ">
        <title>First genomic representation of candidate bacterial phylum KSB3 points to enhanced environmental sensing as a trigger of wastewater bulking.</title>
        <authorList>
            <person name="Sekiguchi Y."/>
            <person name="Ohashi A."/>
            <person name="Parks D.H."/>
            <person name="Yamauchi T."/>
            <person name="Tyson G.W."/>
            <person name="Hugenholtz P."/>
        </authorList>
    </citation>
    <scope>NUCLEOTIDE SEQUENCE [LARGE SCALE GENOMIC DNA]</scope>
</reference>
<dbReference type="PANTHER" id="PTHR30146:SF24">
    <property type="entry name" value="XYLOSE OPERON REGULATORY PROTEIN"/>
    <property type="match status" value="1"/>
</dbReference>
<evidence type="ECO:0000256" key="3">
    <source>
        <dbReference type="ARBA" id="ARBA00023163"/>
    </source>
</evidence>
<dbReference type="GO" id="GO:0016787">
    <property type="term" value="F:hydrolase activity"/>
    <property type="evidence" value="ECO:0007669"/>
    <property type="project" value="UniProtKB-KW"/>
</dbReference>
<dbReference type="SUPFAM" id="SSF53822">
    <property type="entry name" value="Periplasmic binding protein-like I"/>
    <property type="match status" value="1"/>
</dbReference>
<dbReference type="InterPro" id="IPR028082">
    <property type="entry name" value="Peripla_BP_I"/>
</dbReference>
<feature type="domain" description="Transcriptional regulator LacI/GalR-like sensor" evidence="4">
    <location>
        <begin position="144"/>
        <end position="305"/>
    </location>
</feature>
<keyword evidence="2" id="KW-0238">DNA-binding</keyword>
<organism evidence="5 6">
    <name type="scientific">Vecturithrix granuli</name>
    <dbReference type="NCBI Taxonomy" id="1499967"/>
    <lineage>
        <taxon>Bacteria</taxon>
        <taxon>Candidatus Moduliflexota</taxon>
        <taxon>Candidatus Vecturitrichia</taxon>
        <taxon>Candidatus Vecturitrichales</taxon>
        <taxon>Candidatus Vecturitrichaceae</taxon>
        <taxon>Candidatus Vecturithrix</taxon>
    </lineage>
</organism>
<dbReference type="eggNOG" id="COG1609">
    <property type="taxonomic scope" value="Bacteria"/>
</dbReference>
<dbReference type="HOGENOM" id="CLU_579594_0_0_0"/>
<dbReference type="InterPro" id="IPR046335">
    <property type="entry name" value="LacI/GalR-like_sensor"/>
</dbReference>
<gene>
    <name evidence="5" type="ORF">U27_05901</name>
</gene>
<dbReference type="CDD" id="cd06267">
    <property type="entry name" value="PBP1_LacI_sugar_binding-like"/>
    <property type="match status" value="1"/>
</dbReference>
<evidence type="ECO:0000259" key="4">
    <source>
        <dbReference type="Pfam" id="PF13377"/>
    </source>
</evidence>
<keyword evidence="6" id="KW-1185">Reference proteome</keyword>